<reference evidence="3" key="1">
    <citation type="submission" date="2023-04" db="EMBL/GenBank/DDBJ databases">
        <authorList>
            <person name="Vijverberg K."/>
            <person name="Xiong W."/>
            <person name="Schranz E."/>
        </authorList>
    </citation>
    <scope>NUCLEOTIDE SEQUENCE</scope>
</reference>
<evidence type="ECO:0000313" key="4">
    <source>
        <dbReference type="Proteomes" id="UP001177003"/>
    </source>
</evidence>
<dbReference type="InterPro" id="IPR002885">
    <property type="entry name" value="PPR_rpt"/>
</dbReference>
<feature type="repeat" description="PPR" evidence="2">
    <location>
        <begin position="96"/>
        <end position="130"/>
    </location>
</feature>
<evidence type="ECO:0000256" key="1">
    <source>
        <dbReference type="ARBA" id="ARBA00022737"/>
    </source>
</evidence>
<keyword evidence="1" id="KW-0677">Repeat</keyword>
<gene>
    <name evidence="3" type="ORF">LSALG_LOCUS38842</name>
</gene>
<name>A0AA35ZWP0_LACSI</name>
<sequence length="200" mass="22134">MIVMSSVLNQIFYKHMMDSPYKPSIQHCSVLLKTIAGNISPNLDLVFRVVNKFEATGNSLSTSVYDGIHRSLTSVAQFDEAKKMMTAMKDAGYKPNNITYSQLIFGICKARRLEDAAKVLDEMQANGCNPDIKTWTILIKGHCSANEVDKALIIFANMIEKGCKADADLLDVLVHGLLSQNKAIEAHQVLVEITETRQVG</sequence>
<dbReference type="PANTHER" id="PTHR47003">
    <property type="entry name" value="OS01G0970900 PROTEIN"/>
    <property type="match status" value="1"/>
</dbReference>
<feature type="repeat" description="PPR" evidence="2">
    <location>
        <begin position="131"/>
        <end position="165"/>
    </location>
</feature>
<dbReference type="NCBIfam" id="TIGR00756">
    <property type="entry name" value="PPR"/>
    <property type="match status" value="2"/>
</dbReference>
<evidence type="ECO:0000313" key="3">
    <source>
        <dbReference type="EMBL" id="CAI9300186.1"/>
    </source>
</evidence>
<evidence type="ECO:0000256" key="2">
    <source>
        <dbReference type="PROSITE-ProRule" id="PRU00708"/>
    </source>
</evidence>
<proteinExistence type="predicted"/>
<dbReference type="Gene3D" id="1.25.40.10">
    <property type="entry name" value="Tetratricopeptide repeat domain"/>
    <property type="match status" value="1"/>
</dbReference>
<evidence type="ECO:0008006" key="5">
    <source>
        <dbReference type="Google" id="ProtNLM"/>
    </source>
</evidence>
<organism evidence="3 4">
    <name type="scientific">Lactuca saligna</name>
    <name type="common">Willowleaf lettuce</name>
    <dbReference type="NCBI Taxonomy" id="75948"/>
    <lineage>
        <taxon>Eukaryota</taxon>
        <taxon>Viridiplantae</taxon>
        <taxon>Streptophyta</taxon>
        <taxon>Embryophyta</taxon>
        <taxon>Tracheophyta</taxon>
        <taxon>Spermatophyta</taxon>
        <taxon>Magnoliopsida</taxon>
        <taxon>eudicotyledons</taxon>
        <taxon>Gunneridae</taxon>
        <taxon>Pentapetalae</taxon>
        <taxon>asterids</taxon>
        <taxon>campanulids</taxon>
        <taxon>Asterales</taxon>
        <taxon>Asteraceae</taxon>
        <taxon>Cichorioideae</taxon>
        <taxon>Cichorieae</taxon>
        <taxon>Lactucinae</taxon>
        <taxon>Lactuca</taxon>
    </lineage>
</organism>
<dbReference type="Pfam" id="PF13041">
    <property type="entry name" value="PPR_2"/>
    <property type="match status" value="1"/>
</dbReference>
<dbReference type="GO" id="GO:0008380">
    <property type="term" value="P:RNA splicing"/>
    <property type="evidence" value="ECO:0007669"/>
    <property type="project" value="InterPro"/>
</dbReference>
<dbReference type="InterPro" id="IPR044578">
    <property type="entry name" value="BIR6-like"/>
</dbReference>
<protein>
    <recommendedName>
        <fullName evidence="5">Pentacotripeptide-repeat region of PRORP domain-containing protein</fullName>
    </recommendedName>
</protein>
<dbReference type="PANTHER" id="PTHR47003:SF2">
    <property type="entry name" value="OS01G0970900 PROTEIN"/>
    <property type="match status" value="1"/>
</dbReference>
<dbReference type="InterPro" id="IPR011990">
    <property type="entry name" value="TPR-like_helical_dom_sf"/>
</dbReference>
<dbReference type="Proteomes" id="UP001177003">
    <property type="component" value="Chromosome 8"/>
</dbReference>
<accession>A0AA35ZWP0</accession>
<keyword evidence="4" id="KW-1185">Reference proteome</keyword>
<dbReference type="EMBL" id="OX465084">
    <property type="protein sequence ID" value="CAI9300186.1"/>
    <property type="molecule type" value="Genomic_DNA"/>
</dbReference>
<dbReference type="AlphaFoldDB" id="A0AA35ZWP0"/>
<dbReference type="PROSITE" id="PS51375">
    <property type="entry name" value="PPR"/>
    <property type="match status" value="2"/>
</dbReference>